<dbReference type="InterPro" id="IPR058627">
    <property type="entry name" value="MdtA-like_C"/>
</dbReference>
<dbReference type="SUPFAM" id="SSF111369">
    <property type="entry name" value="HlyD-like secretion proteins"/>
    <property type="match status" value="1"/>
</dbReference>
<keyword evidence="3" id="KW-0472">Membrane</keyword>
<dbReference type="Gene3D" id="2.40.50.100">
    <property type="match status" value="1"/>
</dbReference>
<dbReference type="GO" id="GO:1990281">
    <property type="term" value="C:efflux pump complex"/>
    <property type="evidence" value="ECO:0007669"/>
    <property type="project" value="TreeGrafter"/>
</dbReference>
<dbReference type="NCBIfam" id="TIGR01730">
    <property type="entry name" value="RND_mfp"/>
    <property type="match status" value="1"/>
</dbReference>
<evidence type="ECO:0000256" key="2">
    <source>
        <dbReference type="SAM" id="Coils"/>
    </source>
</evidence>
<keyword evidence="2" id="KW-0175">Coiled coil</keyword>
<accession>A0A2R4XL48</accession>
<feature type="domain" description="CzcB-like barrel-sandwich hybrid" evidence="6">
    <location>
        <begin position="62"/>
        <end position="233"/>
    </location>
</feature>
<comment type="similarity">
    <text evidence="1">Belongs to the membrane fusion protein (MFP) (TC 8.A.1) family.</text>
</comment>
<evidence type="ECO:0000313" key="7">
    <source>
        <dbReference type="EMBL" id="AWB34525.1"/>
    </source>
</evidence>
<keyword evidence="3" id="KW-1133">Transmembrane helix</keyword>
<evidence type="ECO:0000259" key="4">
    <source>
        <dbReference type="Pfam" id="PF25954"/>
    </source>
</evidence>
<feature type="domain" description="CusB-like beta-barrel" evidence="4">
    <location>
        <begin position="243"/>
        <end position="314"/>
    </location>
</feature>
<dbReference type="Pfam" id="PF25954">
    <property type="entry name" value="Beta-barrel_RND_2"/>
    <property type="match status" value="1"/>
</dbReference>
<evidence type="ECO:0000256" key="1">
    <source>
        <dbReference type="ARBA" id="ARBA00009477"/>
    </source>
</evidence>
<feature type="transmembrane region" description="Helical" evidence="3">
    <location>
        <begin position="12"/>
        <end position="31"/>
    </location>
</feature>
<dbReference type="Gene3D" id="2.40.420.20">
    <property type="match status" value="1"/>
</dbReference>
<dbReference type="PANTHER" id="PTHR30469:SF15">
    <property type="entry name" value="HLYD FAMILY OF SECRETION PROTEINS"/>
    <property type="match status" value="1"/>
</dbReference>
<dbReference type="Pfam" id="PF25967">
    <property type="entry name" value="RND-MFP_C"/>
    <property type="match status" value="1"/>
</dbReference>
<name>A0A2R4XL48_9BURK</name>
<dbReference type="InterPro" id="IPR058647">
    <property type="entry name" value="BSH_CzcB-like"/>
</dbReference>
<feature type="coiled-coil region" evidence="2">
    <location>
        <begin position="94"/>
        <end position="147"/>
    </location>
</feature>
<evidence type="ECO:0000259" key="5">
    <source>
        <dbReference type="Pfam" id="PF25967"/>
    </source>
</evidence>
<keyword evidence="3" id="KW-0812">Transmembrane</keyword>
<dbReference type="Pfam" id="PF25973">
    <property type="entry name" value="BSH_CzcB"/>
    <property type="match status" value="1"/>
</dbReference>
<protein>
    <submittedName>
        <fullName evidence="7">Efflux RND transporter periplasmic adaptor subunit</fullName>
    </submittedName>
</protein>
<sequence length="390" mass="42281">MAGSSLIARRYSITLGLIALAILAFFVWRIWQVPAVEVERVERALLVQNVVAAGRVIATSRAQVGVEITGTVAERFVKEGDPVKQGDLLLTLRADELKARLAEAQASLDNLRNSRRPQAMSALEQSRLELEQAQREAQRRLDLVKTRSIATELYEKAAQAEAAARAKAEQAGIVADALAPGASEERILLERVRAAEAALNKTELRAQFDGLVLTREVEPGDQVQPGRVLFEIARTDDAEVLVPVDERNLGLLAVGQKATCIADAFPTERFAARVKSIAPAIDPQRGTVDVRLSIDQLADYLREDMTVTATITTAEVPNATLVPNDALRDVHGNSANVLVLQLNKAVQRPVKLGLRGLTQSQVLDGLQAGETVITSSLVKAGDRVRANYVD</sequence>
<gene>
    <name evidence="7" type="ORF">DBV39_13285</name>
</gene>
<dbReference type="Gene3D" id="2.40.30.170">
    <property type="match status" value="1"/>
</dbReference>
<evidence type="ECO:0000259" key="6">
    <source>
        <dbReference type="Pfam" id="PF25973"/>
    </source>
</evidence>
<organism evidence="7 8">
    <name type="scientific">Orrella marina</name>
    <dbReference type="NCBI Taxonomy" id="2163011"/>
    <lineage>
        <taxon>Bacteria</taxon>
        <taxon>Pseudomonadati</taxon>
        <taxon>Pseudomonadota</taxon>
        <taxon>Betaproteobacteria</taxon>
        <taxon>Burkholderiales</taxon>
        <taxon>Alcaligenaceae</taxon>
        <taxon>Orrella</taxon>
    </lineage>
</organism>
<reference evidence="7 8" key="1">
    <citation type="submission" date="2018-04" db="EMBL/GenBank/DDBJ databases">
        <title>Bordetella sp. HZ20 isolated from seawater.</title>
        <authorList>
            <person name="Sun C."/>
        </authorList>
    </citation>
    <scope>NUCLEOTIDE SEQUENCE [LARGE SCALE GENOMIC DNA]</scope>
    <source>
        <strain evidence="7 8">HZ20</strain>
    </source>
</reference>
<keyword evidence="8" id="KW-1185">Reference proteome</keyword>
<feature type="domain" description="Multidrug resistance protein MdtA-like C-terminal permuted SH3" evidence="5">
    <location>
        <begin position="318"/>
        <end position="377"/>
    </location>
</feature>
<dbReference type="Gene3D" id="1.10.287.470">
    <property type="entry name" value="Helix hairpin bin"/>
    <property type="match status" value="1"/>
</dbReference>
<proteinExistence type="inferred from homology"/>
<dbReference type="GO" id="GO:0015562">
    <property type="term" value="F:efflux transmembrane transporter activity"/>
    <property type="evidence" value="ECO:0007669"/>
    <property type="project" value="TreeGrafter"/>
</dbReference>
<dbReference type="InterPro" id="IPR058792">
    <property type="entry name" value="Beta-barrel_RND_2"/>
</dbReference>
<evidence type="ECO:0000256" key="3">
    <source>
        <dbReference type="SAM" id="Phobius"/>
    </source>
</evidence>
<dbReference type="PANTHER" id="PTHR30469">
    <property type="entry name" value="MULTIDRUG RESISTANCE PROTEIN MDTA"/>
    <property type="match status" value="1"/>
</dbReference>
<dbReference type="InterPro" id="IPR006143">
    <property type="entry name" value="RND_pump_MFP"/>
</dbReference>
<dbReference type="EMBL" id="CP028901">
    <property type="protein sequence ID" value="AWB34525.1"/>
    <property type="molecule type" value="Genomic_DNA"/>
</dbReference>
<dbReference type="AlphaFoldDB" id="A0A2R4XL48"/>
<dbReference type="Proteomes" id="UP000244571">
    <property type="component" value="Chromosome"/>
</dbReference>
<evidence type="ECO:0000313" key="8">
    <source>
        <dbReference type="Proteomes" id="UP000244571"/>
    </source>
</evidence>
<dbReference type="KEGG" id="boz:DBV39_13285"/>